<proteinExistence type="predicted"/>
<dbReference type="AlphaFoldDB" id="A0A7U2HYT1"/>
<keyword evidence="3" id="KW-1185">Reference proteome</keyword>
<gene>
    <name evidence="2" type="ORF">JI435_428820</name>
</gene>
<accession>A0A7U2HYT1</accession>
<feature type="chain" id="PRO_5031563639" evidence="1">
    <location>
        <begin position="18"/>
        <end position="55"/>
    </location>
</feature>
<sequence>MKTALLIASFAVTFALAAPSQPRNADPQKYDLASVDAARRDAEPQKYDLASVDSE</sequence>
<dbReference type="Proteomes" id="UP000663193">
    <property type="component" value="Chromosome 2"/>
</dbReference>
<keyword evidence="1" id="KW-0732">Signal</keyword>
<name>A0A7U2HYT1_PHANO</name>
<reference evidence="3" key="1">
    <citation type="journal article" date="2021" name="BMC Genomics">
        <title>Chromosome-level genome assembly and manually-curated proteome of model necrotroph Parastagonospora nodorum Sn15 reveals a genome-wide trove of candidate effector homologs, and redundancy of virulence-related functions within an accessory chromosome.</title>
        <authorList>
            <person name="Bertazzoni S."/>
            <person name="Jones D.A.B."/>
            <person name="Phan H.T."/>
            <person name="Tan K.-C."/>
            <person name="Hane J.K."/>
        </authorList>
    </citation>
    <scope>NUCLEOTIDE SEQUENCE [LARGE SCALE GENOMIC DNA]</scope>
    <source>
        <strain evidence="3">SN15 / ATCC MYA-4574 / FGSC 10173)</strain>
    </source>
</reference>
<evidence type="ECO:0000313" key="2">
    <source>
        <dbReference type="EMBL" id="QRC93072.1"/>
    </source>
</evidence>
<organism evidence="2 3">
    <name type="scientific">Phaeosphaeria nodorum (strain SN15 / ATCC MYA-4574 / FGSC 10173)</name>
    <name type="common">Glume blotch fungus</name>
    <name type="synonym">Parastagonospora nodorum</name>
    <dbReference type="NCBI Taxonomy" id="321614"/>
    <lineage>
        <taxon>Eukaryota</taxon>
        <taxon>Fungi</taxon>
        <taxon>Dikarya</taxon>
        <taxon>Ascomycota</taxon>
        <taxon>Pezizomycotina</taxon>
        <taxon>Dothideomycetes</taxon>
        <taxon>Pleosporomycetidae</taxon>
        <taxon>Pleosporales</taxon>
        <taxon>Pleosporineae</taxon>
        <taxon>Phaeosphaeriaceae</taxon>
        <taxon>Parastagonospora</taxon>
    </lineage>
</organism>
<dbReference type="VEuPathDB" id="FungiDB:JI435_428820"/>
<protein>
    <submittedName>
        <fullName evidence="2">Uncharacterized protein</fullName>
    </submittedName>
</protein>
<feature type="signal peptide" evidence="1">
    <location>
        <begin position="1"/>
        <end position="17"/>
    </location>
</feature>
<evidence type="ECO:0000256" key="1">
    <source>
        <dbReference type="SAM" id="SignalP"/>
    </source>
</evidence>
<dbReference type="EMBL" id="CP069024">
    <property type="protein sequence ID" value="QRC93072.1"/>
    <property type="molecule type" value="Genomic_DNA"/>
</dbReference>
<evidence type="ECO:0000313" key="3">
    <source>
        <dbReference type="Proteomes" id="UP000663193"/>
    </source>
</evidence>